<keyword evidence="2" id="KW-0472">Membrane</keyword>
<accession>A0A8S1LYD6</accession>
<evidence type="ECO:0008006" key="5">
    <source>
        <dbReference type="Google" id="ProtNLM"/>
    </source>
</evidence>
<protein>
    <recommendedName>
        <fullName evidence="5">Transmembrane protein</fullName>
    </recommendedName>
</protein>
<sequence length="204" mass="24451">MQQQKREKTITFQGGQQQIQQENQYQPVKGQHSEGQQYQNNPQSQQIIPFSAYAQYAQYPQQLNNASLYKTDQPLHPIDQKKMDLRSFKRLYRFLCKIVFLLSIFYCYVNYLPLHLLDAMLNFNMEEEQRGQLVSCLLSRLSFLLLELVQVYVQKGPFYITKLQWSQVQYLKQVDLLQYLPLLIIQTIIYIIKRMKKNNQKRLD</sequence>
<evidence type="ECO:0000313" key="4">
    <source>
        <dbReference type="Proteomes" id="UP000688137"/>
    </source>
</evidence>
<evidence type="ECO:0000313" key="3">
    <source>
        <dbReference type="EMBL" id="CAD8070553.1"/>
    </source>
</evidence>
<feature type="region of interest" description="Disordered" evidence="1">
    <location>
        <begin position="1"/>
        <end position="40"/>
    </location>
</feature>
<feature type="transmembrane region" description="Helical" evidence="2">
    <location>
        <begin position="91"/>
        <end position="111"/>
    </location>
</feature>
<name>A0A8S1LYD6_PARPR</name>
<keyword evidence="2" id="KW-1133">Transmembrane helix</keyword>
<dbReference type="Proteomes" id="UP000688137">
    <property type="component" value="Unassembled WGS sequence"/>
</dbReference>
<feature type="transmembrane region" description="Helical" evidence="2">
    <location>
        <begin position="176"/>
        <end position="192"/>
    </location>
</feature>
<comment type="caution">
    <text evidence="3">The sequence shown here is derived from an EMBL/GenBank/DDBJ whole genome shotgun (WGS) entry which is preliminary data.</text>
</comment>
<organism evidence="3 4">
    <name type="scientific">Paramecium primaurelia</name>
    <dbReference type="NCBI Taxonomy" id="5886"/>
    <lineage>
        <taxon>Eukaryota</taxon>
        <taxon>Sar</taxon>
        <taxon>Alveolata</taxon>
        <taxon>Ciliophora</taxon>
        <taxon>Intramacronucleata</taxon>
        <taxon>Oligohymenophorea</taxon>
        <taxon>Peniculida</taxon>
        <taxon>Parameciidae</taxon>
        <taxon>Paramecium</taxon>
    </lineage>
</organism>
<keyword evidence="2" id="KW-0812">Transmembrane</keyword>
<reference evidence="3" key="1">
    <citation type="submission" date="2021-01" db="EMBL/GenBank/DDBJ databases">
        <authorList>
            <consortium name="Genoscope - CEA"/>
            <person name="William W."/>
        </authorList>
    </citation>
    <scope>NUCLEOTIDE SEQUENCE</scope>
</reference>
<evidence type="ECO:0000256" key="2">
    <source>
        <dbReference type="SAM" id="Phobius"/>
    </source>
</evidence>
<keyword evidence="4" id="KW-1185">Reference proteome</keyword>
<dbReference type="AlphaFoldDB" id="A0A8S1LYD6"/>
<dbReference type="EMBL" id="CAJJDM010000046">
    <property type="protein sequence ID" value="CAD8070553.1"/>
    <property type="molecule type" value="Genomic_DNA"/>
</dbReference>
<feature type="compositionally biased region" description="Low complexity" evidence="1">
    <location>
        <begin position="13"/>
        <end position="26"/>
    </location>
</feature>
<proteinExistence type="predicted"/>
<evidence type="ECO:0000256" key="1">
    <source>
        <dbReference type="SAM" id="MobiDB-lite"/>
    </source>
</evidence>
<gene>
    <name evidence="3" type="ORF">PPRIM_AZ9-3.1.T0460021</name>
</gene>